<protein>
    <submittedName>
        <fullName evidence="2">Uncharacterized protein</fullName>
    </submittedName>
</protein>
<proteinExistence type="predicted"/>
<feature type="compositionally biased region" description="Basic and acidic residues" evidence="1">
    <location>
        <begin position="294"/>
        <end position="324"/>
    </location>
</feature>
<reference evidence="2" key="1">
    <citation type="journal article" date="2020" name="Stud. Mycol.">
        <title>101 Dothideomycetes genomes: a test case for predicting lifestyles and emergence of pathogens.</title>
        <authorList>
            <person name="Haridas S."/>
            <person name="Albert R."/>
            <person name="Binder M."/>
            <person name="Bloem J."/>
            <person name="Labutti K."/>
            <person name="Salamov A."/>
            <person name="Andreopoulos B."/>
            <person name="Baker S."/>
            <person name="Barry K."/>
            <person name="Bills G."/>
            <person name="Bluhm B."/>
            <person name="Cannon C."/>
            <person name="Castanera R."/>
            <person name="Culley D."/>
            <person name="Daum C."/>
            <person name="Ezra D."/>
            <person name="Gonzalez J."/>
            <person name="Henrissat B."/>
            <person name="Kuo A."/>
            <person name="Liang C."/>
            <person name="Lipzen A."/>
            <person name="Lutzoni F."/>
            <person name="Magnuson J."/>
            <person name="Mondo S."/>
            <person name="Nolan M."/>
            <person name="Ohm R."/>
            <person name="Pangilinan J."/>
            <person name="Park H.-J."/>
            <person name="Ramirez L."/>
            <person name="Alfaro M."/>
            <person name="Sun H."/>
            <person name="Tritt A."/>
            <person name="Yoshinaga Y."/>
            <person name="Zwiers L.-H."/>
            <person name="Turgeon B."/>
            <person name="Goodwin S."/>
            <person name="Spatafora J."/>
            <person name="Crous P."/>
            <person name="Grigoriev I."/>
        </authorList>
    </citation>
    <scope>NUCLEOTIDE SEQUENCE</scope>
    <source>
        <strain evidence="2">CBS 109.77</strain>
    </source>
</reference>
<evidence type="ECO:0000256" key="1">
    <source>
        <dbReference type="SAM" id="MobiDB-lite"/>
    </source>
</evidence>
<feature type="region of interest" description="Disordered" evidence="1">
    <location>
        <begin position="1"/>
        <end position="68"/>
    </location>
</feature>
<evidence type="ECO:0000313" key="2">
    <source>
        <dbReference type="EMBL" id="KAF2800962.1"/>
    </source>
</evidence>
<organism evidence="2 3">
    <name type="scientific">Melanomma pulvis-pyrius CBS 109.77</name>
    <dbReference type="NCBI Taxonomy" id="1314802"/>
    <lineage>
        <taxon>Eukaryota</taxon>
        <taxon>Fungi</taxon>
        <taxon>Dikarya</taxon>
        <taxon>Ascomycota</taxon>
        <taxon>Pezizomycotina</taxon>
        <taxon>Dothideomycetes</taxon>
        <taxon>Pleosporomycetidae</taxon>
        <taxon>Pleosporales</taxon>
        <taxon>Melanommataceae</taxon>
        <taxon>Melanomma</taxon>
    </lineage>
</organism>
<keyword evidence="3" id="KW-1185">Reference proteome</keyword>
<dbReference type="EMBL" id="MU001740">
    <property type="protein sequence ID" value="KAF2800962.1"/>
    <property type="molecule type" value="Genomic_DNA"/>
</dbReference>
<evidence type="ECO:0000313" key="3">
    <source>
        <dbReference type="Proteomes" id="UP000799757"/>
    </source>
</evidence>
<accession>A0A6A6XWR7</accession>
<sequence length="340" mass="39848">MASTDYNDDLYSQDYPWPSAPIEHPPDLPSNEAPTYSTWKYRGGELIPMKHRSPSPLPSPGLSSERQEFDRTLEDTNLERDQNADREHDERMARMFRKELEWRVWQYTNAEQQREMGRPYRYLRPWALELRRQCVPFGALLNDYYGLEAGINQSLQERLTEIKDMLMAGWDIGEQTRTEFQLLCQVESARIKDREDRNDFCVLEMVLNKVEKRLEADIKKLFDGMSEEDGEVQELVTELPTHISQAVCDHPELKTRFSDLKDLERDLFPSRFTTPNSIFGNADADTNADGSMSPRDHKVPLIKPLEDVDKKRKTEEDIDKEDSGKDNLPWIIPCIKRQRY</sequence>
<gene>
    <name evidence="2" type="ORF">K505DRAFT_320076</name>
</gene>
<dbReference type="Proteomes" id="UP000799757">
    <property type="component" value="Unassembled WGS sequence"/>
</dbReference>
<feature type="region of interest" description="Disordered" evidence="1">
    <location>
        <begin position="279"/>
        <end position="324"/>
    </location>
</feature>
<dbReference type="AlphaFoldDB" id="A0A6A6XWR7"/>
<name>A0A6A6XWR7_9PLEO</name>
<dbReference type="OrthoDB" id="10654966at2759"/>